<protein>
    <submittedName>
        <fullName evidence="1">Uncharacterized protein</fullName>
    </submittedName>
</protein>
<keyword evidence="2" id="KW-1185">Reference proteome</keyword>
<sequence>MSENFVTFHRNGLELHVCKLNGFRFVSFGMITGYVNGVACVESVIVQEPSGRRHVVTEKDTRGASTIRVQSPRGKPAYCGLADAATVSLVNAEV</sequence>
<organism evidence="1 2">
    <name type="scientific">Allorhodopirellula solitaria</name>
    <dbReference type="NCBI Taxonomy" id="2527987"/>
    <lineage>
        <taxon>Bacteria</taxon>
        <taxon>Pseudomonadati</taxon>
        <taxon>Planctomycetota</taxon>
        <taxon>Planctomycetia</taxon>
        <taxon>Pirellulales</taxon>
        <taxon>Pirellulaceae</taxon>
        <taxon>Allorhodopirellula</taxon>
    </lineage>
</organism>
<name>A0A5C5YC51_9BACT</name>
<comment type="caution">
    <text evidence="1">The sequence shown here is derived from an EMBL/GenBank/DDBJ whole genome shotgun (WGS) entry which is preliminary data.</text>
</comment>
<evidence type="ECO:0000313" key="2">
    <source>
        <dbReference type="Proteomes" id="UP000318053"/>
    </source>
</evidence>
<proteinExistence type="predicted"/>
<dbReference type="RefSeq" id="WP_146390833.1">
    <property type="nucleotide sequence ID" value="NZ_SJPK01000003.1"/>
</dbReference>
<dbReference type="EMBL" id="SJPK01000003">
    <property type="protein sequence ID" value="TWT73297.1"/>
    <property type="molecule type" value="Genomic_DNA"/>
</dbReference>
<dbReference type="AlphaFoldDB" id="A0A5C5YC51"/>
<dbReference type="Proteomes" id="UP000318053">
    <property type="component" value="Unassembled WGS sequence"/>
</dbReference>
<evidence type="ECO:0000313" key="1">
    <source>
        <dbReference type="EMBL" id="TWT73297.1"/>
    </source>
</evidence>
<gene>
    <name evidence="1" type="ORF">CA85_17650</name>
</gene>
<reference evidence="1 2" key="1">
    <citation type="submission" date="2019-02" db="EMBL/GenBank/DDBJ databases">
        <title>Deep-cultivation of Planctomycetes and their phenomic and genomic characterization uncovers novel biology.</title>
        <authorList>
            <person name="Wiegand S."/>
            <person name="Jogler M."/>
            <person name="Boedeker C."/>
            <person name="Pinto D."/>
            <person name="Vollmers J."/>
            <person name="Rivas-Marin E."/>
            <person name="Kohn T."/>
            <person name="Peeters S.H."/>
            <person name="Heuer A."/>
            <person name="Rast P."/>
            <person name="Oberbeckmann S."/>
            <person name="Bunk B."/>
            <person name="Jeske O."/>
            <person name="Meyerdierks A."/>
            <person name="Storesund J.E."/>
            <person name="Kallscheuer N."/>
            <person name="Luecker S."/>
            <person name="Lage O.M."/>
            <person name="Pohl T."/>
            <person name="Merkel B.J."/>
            <person name="Hornburger P."/>
            <person name="Mueller R.-W."/>
            <person name="Bruemmer F."/>
            <person name="Labrenz M."/>
            <person name="Spormann A.M."/>
            <person name="Op Den Camp H."/>
            <person name="Overmann J."/>
            <person name="Amann R."/>
            <person name="Jetten M.S.M."/>
            <person name="Mascher T."/>
            <person name="Medema M.H."/>
            <person name="Devos D.P."/>
            <person name="Kaster A.-K."/>
            <person name="Ovreas L."/>
            <person name="Rohde M."/>
            <person name="Galperin M.Y."/>
            <person name="Jogler C."/>
        </authorList>
    </citation>
    <scope>NUCLEOTIDE SEQUENCE [LARGE SCALE GENOMIC DNA]</scope>
    <source>
        <strain evidence="1 2">CA85</strain>
    </source>
</reference>
<accession>A0A5C5YC51</accession>